<dbReference type="AlphaFoldDB" id="A0A6S6SCA8"/>
<dbReference type="Gene3D" id="1.10.10.10">
    <property type="entry name" value="Winged helix-like DNA-binding domain superfamily/Winged helix DNA-binding domain"/>
    <property type="match status" value="1"/>
</dbReference>
<dbReference type="EMBL" id="CACVAT010000043">
    <property type="protein sequence ID" value="CAA6802279.1"/>
    <property type="molecule type" value="Genomic_DNA"/>
</dbReference>
<keyword evidence="2" id="KW-0238">DNA-binding</keyword>
<keyword evidence="1" id="KW-0805">Transcription regulation</keyword>
<dbReference type="PANTHER" id="PTHR42756:SF1">
    <property type="entry name" value="TRANSCRIPTIONAL REPRESSOR OF EMRAB OPERON"/>
    <property type="match status" value="1"/>
</dbReference>
<evidence type="ECO:0000256" key="3">
    <source>
        <dbReference type="ARBA" id="ARBA00023163"/>
    </source>
</evidence>
<dbReference type="GO" id="GO:0003677">
    <property type="term" value="F:DNA binding"/>
    <property type="evidence" value="ECO:0007669"/>
    <property type="project" value="UniProtKB-KW"/>
</dbReference>
<evidence type="ECO:0000313" key="5">
    <source>
        <dbReference type="EMBL" id="CAA6802279.1"/>
    </source>
</evidence>
<feature type="domain" description="HTH marR-type" evidence="4">
    <location>
        <begin position="16"/>
        <end position="156"/>
    </location>
</feature>
<accession>A0A6S6SCA8</accession>
<dbReference type="Pfam" id="PF01047">
    <property type="entry name" value="MarR"/>
    <property type="match status" value="1"/>
</dbReference>
<reference evidence="5" key="1">
    <citation type="submission" date="2020-01" db="EMBL/GenBank/DDBJ databases">
        <authorList>
            <person name="Meier V. D."/>
            <person name="Meier V D."/>
        </authorList>
    </citation>
    <scope>NUCLEOTIDE SEQUENCE</scope>
    <source>
        <strain evidence="5">HLG_WM_MAG_09</strain>
    </source>
</reference>
<dbReference type="InterPro" id="IPR036390">
    <property type="entry name" value="WH_DNA-bd_sf"/>
</dbReference>
<gene>
    <name evidence="5" type="ORF">HELGO_WM29164</name>
</gene>
<evidence type="ECO:0000256" key="2">
    <source>
        <dbReference type="ARBA" id="ARBA00023125"/>
    </source>
</evidence>
<evidence type="ECO:0000256" key="1">
    <source>
        <dbReference type="ARBA" id="ARBA00023015"/>
    </source>
</evidence>
<organism evidence="5">
    <name type="scientific">uncultured Thiotrichaceae bacterium</name>
    <dbReference type="NCBI Taxonomy" id="298394"/>
    <lineage>
        <taxon>Bacteria</taxon>
        <taxon>Pseudomonadati</taxon>
        <taxon>Pseudomonadota</taxon>
        <taxon>Gammaproteobacteria</taxon>
        <taxon>Thiotrichales</taxon>
        <taxon>Thiotrichaceae</taxon>
        <taxon>environmental samples</taxon>
    </lineage>
</organism>
<dbReference type="InterPro" id="IPR036388">
    <property type="entry name" value="WH-like_DNA-bd_sf"/>
</dbReference>
<dbReference type="PANTHER" id="PTHR42756">
    <property type="entry name" value="TRANSCRIPTIONAL REGULATOR, MARR"/>
    <property type="match status" value="1"/>
</dbReference>
<proteinExistence type="predicted"/>
<evidence type="ECO:0000259" key="4">
    <source>
        <dbReference type="PROSITE" id="PS50995"/>
    </source>
</evidence>
<dbReference type="SUPFAM" id="SSF46785">
    <property type="entry name" value="Winged helix' DNA-binding domain"/>
    <property type="match status" value="1"/>
</dbReference>
<dbReference type="GO" id="GO:0003700">
    <property type="term" value="F:DNA-binding transcription factor activity"/>
    <property type="evidence" value="ECO:0007669"/>
    <property type="project" value="InterPro"/>
</dbReference>
<protein>
    <recommendedName>
        <fullName evidence="4">HTH marR-type domain-containing protein</fullName>
    </recommendedName>
</protein>
<sequence length="164" mass="18827">MAKSESLRNLKQTGVENSLGFVTTGFSHMARQYLLRKLRQQGVDHELKIDELPILARVFEQPGLPQAALNRLTYKDKVTVTRLLNALEKKQLIIREVDKDDRRARKVYLGTLGEQLLENLSPLVTEMSTELFGGISDEDIETTQRTMKQLYLRIAELTEREAQI</sequence>
<keyword evidence="3" id="KW-0804">Transcription</keyword>
<dbReference type="PROSITE" id="PS50995">
    <property type="entry name" value="HTH_MARR_2"/>
    <property type="match status" value="1"/>
</dbReference>
<dbReference type="SMART" id="SM00347">
    <property type="entry name" value="HTH_MARR"/>
    <property type="match status" value="1"/>
</dbReference>
<name>A0A6S6SCA8_9GAMM</name>
<dbReference type="InterPro" id="IPR000835">
    <property type="entry name" value="HTH_MarR-typ"/>
</dbReference>
<dbReference type="PRINTS" id="PR00598">
    <property type="entry name" value="HTHMARR"/>
</dbReference>